<accession>A0A4R0XQ87</accession>
<dbReference type="Gene3D" id="1.20.1640.10">
    <property type="entry name" value="Multidrug efflux transporter AcrB transmembrane domain"/>
    <property type="match status" value="2"/>
</dbReference>
<feature type="domain" description="Protein export membrane protein SecD/SecF C-terminal" evidence="11">
    <location>
        <begin position="318"/>
        <end position="474"/>
    </location>
</feature>
<dbReference type="Gene3D" id="3.30.1360.200">
    <property type="match status" value="1"/>
</dbReference>
<keyword evidence="8" id="KW-0811">Translocation</keyword>
<evidence type="ECO:0000256" key="7">
    <source>
        <dbReference type="ARBA" id="ARBA00022989"/>
    </source>
</evidence>
<feature type="transmembrane region" description="Helical" evidence="10">
    <location>
        <begin position="12"/>
        <end position="35"/>
    </location>
</feature>
<dbReference type="OrthoDB" id="9805019at2"/>
<feature type="transmembrane region" description="Helical" evidence="10">
    <location>
        <begin position="530"/>
        <end position="553"/>
    </location>
</feature>
<evidence type="ECO:0000256" key="10">
    <source>
        <dbReference type="SAM" id="Phobius"/>
    </source>
</evidence>
<keyword evidence="6" id="KW-0653">Protein transport</keyword>
<dbReference type="GO" id="GO:0015450">
    <property type="term" value="F:protein-transporting ATPase activity"/>
    <property type="evidence" value="ECO:0007669"/>
    <property type="project" value="InterPro"/>
</dbReference>
<evidence type="ECO:0000256" key="1">
    <source>
        <dbReference type="ARBA" id="ARBA00004651"/>
    </source>
</evidence>
<keyword evidence="3" id="KW-0813">Transport</keyword>
<feature type="transmembrane region" description="Helical" evidence="10">
    <location>
        <begin position="390"/>
        <end position="412"/>
    </location>
</feature>
<keyword evidence="7 10" id="KW-1133">Transmembrane helix</keyword>
<feature type="transmembrane region" description="Helical" evidence="10">
    <location>
        <begin position="672"/>
        <end position="689"/>
    </location>
</feature>
<dbReference type="AlphaFoldDB" id="A0A4R0XQ87"/>
<feature type="transmembrane region" description="Helical" evidence="10">
    <location>
        <begin position="366"/>
        <end position="384"/>
    </location>
</feature>
<dbReference type="PANTHER" id="PTHR30081:SF8">
    <property type="entry name" value="PROTEIN TRANSLOCASE SUBUNIT SECF"/>
    <property type="match status" value="1"/>
</dbReference>
<dbReference type="Proteomes" id="UP000294192">
    <property type="component" value="Unassembled WGS sequence"/>
</dbReference>
<dbReference type="RefSeq" id="WP_131598515.1">
    <property type="nucleotide sequence ID" value="NZ_CBDBYK010000001.1"/>
</dbReference>
<evidence type="ECO:0000256" key="2">
    <source>
        <dbReference type="ARBA" id="ARBA00015792"/>
    </source>
</evidence>
<dbReference type="InterPro" id="IPR022645">
    <property type="entry name" value="SecD/SecF_bac"/>
</dbReference>
<keyword evidence="4" id="KW-1003">Cell membrane</keyword>
<evidence type="ECO:0000256" key="5">
    <source>
        <dbReference type="ARBA" id="ARBA00022692"/>
    </source>
</evidence>
<comment type="subcellular location">
    <subcellularLocation>
        <location evidence="1">Cell membrane</location>
        <topology evidence="1">Multi-pass membrane protein</topology>
    </subcellularLocation>
</comment>
<reference evidence="12 13" key="1">
    <citation type="submission" date="2018-02" db="EMBL/GenBank/DDBJ databases">
        <title>Mycoplasma marinum and Mycoplasma todarodis sp. nov., moderately halophilic and psychrotolerant mycoplasmas isolated from cephalopods.</title>
        <authorList>
            <person name="Viver T."/>
        </authorList>
    </citation>
    <scope>NUCLEOTIDE SEQUENCE [LARGE SCALE GENOMIC DNA]</scope>
    <source>
        <strain evidence="12 13">PE</strain>
    </source>
</reference>
<gene>
    <name evidence="12" type="ORF">C4B24_01120</name>
</gene>
<keyword evidence="9 10" id="KW-0472">Membrane</keyword>
<feature type="transmembrane region" description="Helical" evidence="10">
    <location>
        <begin position="696"/>
        <end position="717"/>
    </location>
</feature>
<dbReference type="InterPro" id="IPR048634">
    <property type="entry name" value="SecD_SecF_C"/>
</dbReference>
<evidence type="ECO:0000256" key="6">
    <source>
        <dbReference type="ARBA" id="ARBA00022927"/>
    </source>
</evidence>
<protein>
    <recommendedName>
        <fullName evidence="2">Protein translocase subunit SecF</fullName>
    </recommendedName>
</protein>
<dbReference type="SUPFAM" id="SSF82866">
    <property type="entry name" value="Multidrug efflux transporter AcrB transmembrane domain"/>
    <property type="match status" value="2"/>
</dbReference>
<dbReference type="Pfam" id="PF02355">
    <property type="entry name" value="SecD_SecF_C"/>
    <property type="match status" value="2"/>
</dbReference>
<evidence type="ECO:0000259" key="11">
    <source>
        <dbReference type="Pfam" id="PF02355"/>
    </source>
</evidence>
<dbReference type="NCBIfam" id="NF009582">
    <property type="entry name" value="PRK13024.1-2"/>
    <property type="match status" value="1"/>
</dbReference>
<dbReference type="PANTHER" id="PTHR30081">
    <property type="entry name" value="PROTEIN-EXPORT MEMBRANE PROTEIN SEC"/>
    <property type="match status" value="1"/>
</dbReference>
<feature type="transmembrane region" description="Helical" evidence="10">
    <location>
        <begin position="802"/>
        <end position="827"/>
    </location>
</feature>
<feature type="transmembrane region" description="Helical" evidence="10">
    <location>
        <begin position="723"/>
        <end position="744"/>
    </location>
</feature>
<dbReference type="EMBL" id="PSZO01000003">
    <property type="protein sequence ID" value="TCG11735.1"/>
    <property type="molecule type" value="Genomic_DNA"/>
</dbReference>
<dbReference type="NCBIfam" id="NF046001">
    <property type="entry name" value="SecDF_plasm"/>
    <property type="match status" value="1"/>
</dbReference>
<feature type="domain" description="Protein export membrane protein SecD/SecF C-terminal" evidence="11">
    <location>
        <begin position="655"/>
        <end position="830"/>
    </location>
</feature>
<feature type="transmembrane region" description="Helical" evidence="10">
    <location>
        <begin position="432"/>
        <end position="454"/>
    </location>
</feature>
<evidence type="ECO:0000256" key="3">
    <source>
        <dbReference type="ARBA" id="ARBA00022448"/>
    </source>
</evidence>
<evidence type="ECO:0000313" key="12">
    <source>
        <dbReference type="EMBL" id="TCG11735.1"/>
    </source>
</evidence>
<evidence type="ECO:0000256" key="8">
    <source>
        <dbReference type="ARBA" id="ARBA00023010"/>
    </source>
</evidence>
<organism evidence="12 13">
    <name type="scientific">Mycoplasma marinum</name>
    <dbReference type="NCBI Taxonomy" id="1937190"/>
    <lineage>
        <taxon>Bacteria</taxon>
        <taxon>Bacillati</taxon>
        <taxon>Mycoplasmatota</taxon>
        <taxon>Mollicutes</taxon>
        <taxon>Mycoplasmataceae</taxon>
        <taxon>Mycoplasma</taxon>
    </lineage>
</organism>
<dbReference type="GO" id="GO:0006886">
    <property type="term" value="P:intracellular protein transport"/>
    <property type="evidence" value="ECO:0007669"/>
    <property type="project" value="InterPro"/>
</dbReference>
<keyword evidence="13" id="KW-1185">Reference proteome</keyword>
<evidence type="ECO:0000256" key="4">
    <source>
        <dbReference type="ARBA" id="ARBA00022475"/>
    </source>
</evidence>
<proteinExistence type="predicted"/>
<evidence type="ECO:0000313" key="13">
    <source>
        <dbReference type="Proteomes" id="UP000294192"/>
    </source>
</evidence>
<dbReference type="GO" id="GO:0005886">
    <property type="term" value="C:plasma membrane"/>
    <property type="evidence" value="ECO:0007669"/>
    <property type="project" value="UniProtKB-SubCell"/>
</dbReference>
<feature type="transmembrane region" description="Helical" evidence="10">
    <location>
        <begin position="466"/>
        <end position="491"/>
    </location>
</feature>
<dbReference type="NCBIfam" id="TIGR00966">
    <property type="entry name" value="transloc_SecF"/>
    <property type="match status" value="1"/>
</dbReference>
<name>A0A4R0XQ87_9MOLU</name>
<keyword evidence="5 10" id="KW-0812">Transmembrane</keyword>
<dbReference type="InterPro" id="IPR005665">
    <property type="entry name" value="SecF_bac"/>
</dbReference>
<dbReference type="PRINTS" id="PR01755">
    <property type="entry name" value="SECFTRNLCASE"/>
</dbReference>
<comment type="caution">
    <text evidence="12">The sequence shown here is derived from an EMBL/GenBank/DDBJ whole genome shotgun (WGS) entry which is preliminary data.</text>
</comment>
<evidence type="ECO:0000256" key="9">
    <source>
        <dbReference type="ARBA" id="ARBA00023136"/>
    </source>
</evidence>
<sequence length="864" mass="95280">MKFFKWIKNKWTRIIVLGITLIGTILAISLGSFYYTGKDPKTSIDYGGGASVTVQILDSNNKPANEEKTKLVFDNIIKRVDPLGINGVAQSSSIGKDGYITITKAAIQTTEEKELFEKMITTKPVLSLYNLEDKSLFKNGNFIEGGVTVFDGLNNKTVGTDDQYRVPFKEDAAKATMQNGSYVVAIELKNDKAAREWGKATEWMSKQKNKSMVVWIDHQKLMDKMISQKSNNGVLWQKFYAARGNLLGAVTIPNANGAMWNKLFDQEGLPPASSYAVSIAQVTKPLYGNSFVIQGSFNQETATKLAERINYGSSNYKIISKSSHFLTAEYGKSAFQKALLAGVIVFALIAIFMIVNYGLLGALSTISIALYMFLTLTMFTVMRGEYSPETIAALVIGIGMSVDANIITFERLKGEVYSGSSIRKAHKASNKLSLSTIFDANITTLIVGFVLFYFGTASVKGFSIMLILSIVFTLLVMLIFTRVIASLMVGLNIFEKRKWLMGVNAKKIQTPPSPRMQKMMKIDFVKNAKWFSIGSGVIITIAIIVFAATAGIAGSLSGGMNSSIEFSGGTVMSISGDSKHSLNTKEANLIKEAFVDSKLISTDEANIVYKDAAQKEAILEIKTKKGSVDDQVWKNAFDKYFQNKPTKLNSSNYLFQGQSITSDVARALVRDAMIAISIAMIAIVIYTLVRFKWTYSISAILALVHDGLIVTAVFVITRVEVSPVFIAGLLSVLGYSINDTIVTFDRIREKMNKNVGDLSKAKLKKMANEAIKDTIKRSLLTSITTMVAIIVLMSFGNATKMAFNVAMLSGLISGTYSSIFIATYAWVHLEARSQKRSQIRREKQFWKLKENEEQTVEGINNFKA</sequence>
<feature type="transmembrane region" description="Helical" evidence="10">
    <location>
        <begin position="338"/>
        <end position="359"/>
    </location>
</feature>
<dbReference type="InterPro" id="IPR022813">
    <property type="entry name" value="SecD/SecF_arch_bac"/>
</dbReference>
<feature type="transmembrane region" description="Helical" evidence="10">
    <location>
        <begin position="779"/>
        <end position="796"/>
    </location>
</feature>